<evidence type="ECO:0000313" key="4">
    <source>
        <dbReference type="EMBL" id="CAE7114231.1"/>
    </source>
</evidence>
<dbReference type="GO" id="GO:0005524">
    <property type="term" value="F:ATP binding"/>
    <property type="evidence" value="ECO:0007669"/>
    <property type="project" value="UniProtKB-KW"/>
</dbReference>
<keyword evidence="1" id="KW-0547">Nucleotide-binding</keyword>
<evidence type="ECO:0000256" key="1">
    <source>
        <dbReference type="ARBA" id="ARBA00022741"/>
    </source>
</evidence>
<dbReference type="AlphaFoldDB" id="A0A8H3HTX7"/>
<dbReference type="InterPro" id="IPR000719">
    <property type="entry name" value="Prot_kinase_dom"/>
</dbReference>
<proteinExistence type="predicted"/>
<dbReference type="PANTHER" id="PTHR44329">
    <property type="entry name" value="SERINE/THREONINE-PROTEIN KINASE TNNI3K-RELATED"/>
    <property type="match status" value="1"/>
</dbReference>
<comment type="caution">
    <text evidence="4">The sequence shown here is derived from an EMBL/GenBank/DDBJ whole genome shotgun (WGS) entry which is preliminary data.</text>
</comment>
<name>A0A8H3HTX7_9AGAM</name>
<dbReference type="PIRSF" id="PIRSF000654">
    <property type="entry name" value="Integrin-linked_kinase"/>
    <property type="match status" value="1"/>
</dbReference>
<dbReference type="InterPro" id="IPR001245">
    <property type="entry name" value="Ser-Thr/Tyr_kinase_cat_dom"/>
</dbReference>
<evidence type="ECO:0000259" key="3">
    <source>
        <dbReference type="PROSITE" id="PS50011"/>
    </source>
</evidence>
<accession>A0A8H3HTX7</accession>
<dbReference type="InterPro" id="IPR051681">
    <property type="entry name" value="Ser/Thr_Kinases-Pseudokinases"/>
</dbReference>
<dbReference type="EMBL" id="CAJNJQ010001008">
    <property type="protein sequence ID" value="CAE7114231.1"/>
    <property type="molecule type" value="Genomic_DNA"/>
</dbReference>
<sequence>NNGTKVAIKAWRTDALEQCRYKTLKRAARELYYWSKMNHKNIHQLTGVIIFRDEYLGMVSEWMENGDLHKYLRYHPNADRHQLCLDAASGLEYMHSRNTVHGDLKAVVTPANILVSADGIARISDFDFSIMSEAGDLVFSASSNTRSGSIRWVAPEMLDGEAPKRTTESDVYALGMTMLEVFTGRVPYSDRRMDTAVILAVMQGALPTRQFQHFKDDERGNLLWSLLLDCWSRDPGERPSAGMVVEVLESCAGKT</sequence>
<protein>
    <recommendedName>
        <fullName evidence="3">Protein kinase domain-containing protein</fullName>
    </recommendedName>
</protein>
<gene>
    <name evidence="4" type="ORF">RDB_LOCUS51010</name>
</gene>
<organism evidence="4 5">
    <name type="scientific">Rhizoctonia solani</name>
    <dbReference type="NCBI Taxonomy" id="456999"/>
    <lineage>
        <taxon>Eukaryota</taxon>
        <taxon>Fungi</taxon>
        <taxon>Dikarya</taxon>
        <taxon>Basidiomycota</taxon>
        <taxon>Agaricomycotina</taxon>
        <taxon>Agaricomycetes</taxon>
        <taxon>Cantharellales</taxon>
        <taxon>Ceratobasidiaceae</taxon>
        <taxon>Rhizoctonia</taxon>
    </lineage>
</organism>
<dbReference type="PROSITE" id="PS50011">
    <property type="entry name" value="PROTEIN_KINASE_DOM"/>
    <property type="match status" value="1"/>
</dbReference>
<evidence type="ECO:0000313" key="5">
    <source>
        <dbReference type="Proteomes" id="UP000663827"/>
    </source>
</evidence>
<dbReference type="Proteomes" id="UP000663827">
    <property type="component" value="Unassembled WGS sequence"/>
</dbReference>
<dbReference type="GO" id="GO:0004674">
    <property type="term" value="F:protein serine/threonine kinase activity"/>
    <property type="evidence" value="ECO:0007669"/>
    <property type="project" value="TreeGrafter"/>
</dbReference>
<dbReference type="Pfam" id="PF07714">
    <property type="entry name" value="PK_Tyr_Ser-Thr"/>
    <property type="match status" value="1"/>
</dbReference>
<dbReference type="InterPro" id="IPR011009">
    <property type="entry name" value="Kinase-like_dom_sf"/>
</dbReference>
<keyword evidence="2" id="KW-0067">ATP-binding</keyword>
<evidence type="ECO:0000256" key="2">
    <source>
        <dbReference type="ARBA" id="ARBA00022840"/>
    </source>
</evidence>
<dbReference type="SUPFAM" id="SSF56112">
    <property type="entry name" value="Protein kinase-like (PK-like)"/>
    <property type="match status" value="1"/>
</dbReference>
<reference evidence="4" key="1">
    <citation type="submission" date="2021-01" db="EMBL/GenBank/DDBJ databases">
        <authorList>
            <person name="Kaushik A."/>
        </authorList>
    </citation>
    <scope>NUCLEOTIDE SEQUENCE</scope>
    <source>
        <strain evidence="4">AG5</strain>
    </source>
</reference>
<dbReference type="Gene3D" id="1.10.510.10">
    <property type="entry name" value="Transferase(Phosphotransferase) domain 1"/>
    <property type="match status" value="1"/>
</dbReference>
<dbReference type="PANTHER" id="PTHR44329:SF298">
    <property type="entry name" value="MIXED LINEAGE KINASE DOMAIN-LIKE PROTEIN"/>
    <property type="match status" value="1"/>
</dbReference>
<feature type="domain" description="Protein kinase" evidence="3">
    <location>
        <begin position="1"/>
        <end position="255"/>
    </location>
</feature>
<feature type="non-terminal residue" evidence="4">
    <location>
        <position position="1"/>
    </location>
</feature>